<evidence type="ECO:0000256" key="8">
    <source>
        <dbReference type="PIRNR" id="PIRNR003107"/>
    </source>
</evidence>
<dbReference type="STRING" id="596152.DesU5LDRAFT_0188"/>
<evidence type="ECO:0000256" key="1">
    <source>
        <dbReference type="ARBA" id="ARBA00004496"/>
    </source>
</evidence>
<evidence type="ECO:0000256" key="7">
    <source>
        <dbReference type="ARBA" id="ARBA00056181"/>
    </source>
</evidence>
<dbReference type="InterPro" id="IPR026022">
    <property type="entry name" value="PhoU_dom"/>
</dbReference>
<gene>
    <name evidence="10" type="ORF">DesU5LDRAFT_0188</name>
</gene>
<dbReference type="GO" id="GO:0045936">
    <property type="term" value="P:negative regulation of phosphate metabolic process"/>
    <property type="evidence" value="ECO:0007669"/>
    <property type="project" value="InterPro"/>
</dbReference>
<dbReference type="OrthoDB" id="9814256at2"/>
<dbReference type="PANTHER" id="PTHR42930">
    <property type="entry name" value="PHOSPHATE-SPECIFIC TRANSPORT SYSTEM ACCESSORY PROTEIN PHOU"/>
    <property type="match status" value="1"/>
</dbReference>
<keyword evidence="6 8" id="KW-0592">Phosphate transport</keyword>
<dbReference type="NCBIfam" id="TIGR02135">
    <property type="entry name" value="phoU_full"/>
    <property type="match status" value="1"/>
</dbReference>
<proteinExistence type="inferred from homology"/>
<comment type="subunit">
    <text evidence="3 8">Homodimer.</text>
</comment>
<evidence type="ECO:0000256" key="5">
    <source>
        <dbReference type="ARBA" id="ARBA00022490"/>
    </source>
</evidence>
<keyword evidence="5 8" id="KW-0963">Cytoplasm</keyword>
<name>I2PWJ9_9BACT</name>
<dbReference type="HOGENOM" id="CLU_078518_3_0_7"/>
<comment type="subcellular location">
    <subcellularLocation>
        <location evidence="1 8">Cytoplasm</location>
    </subcellularLocation>
</comment>
<feature type="domain" description="PhoU" evidence="9">
    <location>
        <begin position="119"/>
        <end position="204"/>
    </location>
</feature>
<dbReference type="PANTHER" id="PTHR42930:SF3">
    <property type="entry name" value="PHOSPHATE-SPECIFIC TRANSPORT SYSTEM ACCESSORY PROTEIN PHOU"/>
    <property type="match status" value="1"/>
</dbReference>
<evidence type="ECO:0000256" key="3">
    <source>
        <dbReference type="ARBA" id="ARBA00011738"/>
    </source>
</evidence>
<evidence type="ECO:0000259" key="9">
    <source>
        <dbReference type="Pfam" id="PF01895"/>
    </source>
</evidence>
<sequence length="218" mass="24234">MERIIETDLEKLKTDMLTALRMAQAAVEKALRTVFDRDPALARAVIDGDAAIDALECALDAEILRLLALYQPVARDLRYILGCMRAAGDIERIGDQAVAIAGRGLLLLDREPIAPPAKLEELAEATRDYLVRTAQCFAGLDLDLASRLCEESEEILDMNVSILQEMTEYMRDEARPVERAVQICFIAHGLKRVCDQCANIAESVVFIREGACSRHRCD</sequence>
<dbReference type="GO" id="GO:0006817">
    <property type="term" value="P:phosphate ion transport"/>
    <property type="evidence" value="ECO:0007669"/>
    <property type="project" value="UniProtKB-KW"/>
</dbReference>
<dbReference type="AlphaFoldDB" id="I2PWJ9"/>
<evidence type="ECO:0000256" key="4">
    <source>
        <dbReference type="ARBA" id="ARBA00022448"/>
    </source>
</evidence>
<dbReference type="InterPro" id="IPR038078">
    <property type="entry name" value="PhoU-like_sf"/>
</dbReference>
<protein>
    <recommendedName>
        <fullName evidence="8">Phosphate-specific transport system accessory protein PhoU</fullName>
    </recommendedName>
</protein>
<dbReference type="PIRSF" id="PIRSF003107">
    <property type="entry name" value="PhoU"/>
    <property type="match status" value="1"/>
</dbReference>
<dbReference type="eggNOG" id="COG0704">
    <property type="taxonomic scope" value="Bacteria"/>
</dbReference>
<comment type="function">
    <text evidence="7 8">Plays a role in the regulation of phosphate uptake.</text>
</comment>
<dbReference type="FunFam" id="1.20.58.220:FF:000004">
    <property type="entry name" value="Phosphate-specific transport system accessory protein PhoU"/>
    <property type="match status" value="1"/>
</dbReference>
<organism evidence="10">
    <name type="scientific">Desulfovibrio sp. U5L</name>
    <dbReference type="NCBI Taxonomy" id="596152"/>
    <lineage>
        <taxon>Bacteria</taxon>
        <taxon>Pseudomonadati</taxon>
        <taxon>Thermodesulfobacteriota</taxon>
        <taxon>Desulfovibrionia</taxon>
        <taxon>Desulfovibrionales</taxon>
        <taxon>Desulfovibrionaceae</taxon>
        <taxon>Desulfovibrio</taxon>
    </lineage>
</organism>
<keyword evidence="4 8" id="KW-0813">Transport</keyword>
<dbReference type="EMBL" id="JH600068">
    <property type="protein sequence ID" value="EIG51905.1"/>
    <property type="molecule type" value="Genomic_DNA"/>
</dbReference>
<dbReference type="InterPro" id="IPR028366">
    <property type="entry name" value="PhoU"/>
</dbReference>
<dbReference type="GO" id="GO:0030643">
    <property type="term" value="P:intracellular phosphate ion homeostasis"/>
    <property type="evidence" value="ECO:0007669"/>
    <property type="project" value="InterPro"/>
</dbReference>
<evidence type="ECO:0000256" key="2">
    <source>
        <dbReference type="ARBA" id="ARBA00008107"/>
    </source>
</evidence>
<dbReference type="GO" id="GO:0005737">
    <property type="term" value="C:cytoplasm"/>
    <property type="evidence" value="ECO:0007669"/>
    <property type="project" value="UniProtKB-SubCell"/>
</dbReference>
<dbReference type="Pfam" id="PF01895">
    <property type="entry name" value="PhoU"/>
    <property type="match status" value="2"/>
</dbReference>
<evidence type="ECO:0000256" key="6">
    <source>
        <dbReference type="ARBA" id="ARBA00022592"/>
    </source>
</evidence>
<dbReference type="SUPFAM" id="SSF109755">
    <property type="entry name" value="PhoU-like"/>
    <property type="match status" value="1"/>
</dbReference>
<evidence type="ECO:0000313" key="10">
    <source>
        <dbReference type="EMBL" id="EIG51905.1"/>
    </source>
</evidence>
<dbReference type="Gene3D" id="1.20.58.220">
    <property type="entry name" value="Phosphate transport system protein phou homolog 2, domain 2"/>
    <property type="match status" value="1"/>
</dbReference>
<reference evidence="10" key="1">
    <citation type="submission" date="2011-11" db="EMBL/GenBank/DDBJ databases">
        <title>Improved High-Quality Draft sequence of Desulfovibrio sp. U5L.</title>
        <authorList>
            <consortium name="US DOE Joint Genome Institute"/>
            <person name="Lucas S."/>
            <person name="Han J."/>
            <person name="Lapidus A."/>
            <person name="Cheng J.-F."/>
            <person name="Goodwin L."/>
            <person name="Pitluck S."/>
            <person name="Peters L."/>
            <person name="Ovchinnikova G."/>
            <person name="Held B."/>
            <person name="Detter J.C."/>
            <person name="Han C."/>
            <person name="Tapia R."/>
            <person name="Land M."/>
            <person name="Hauser L."/>
            <person name="Kyrpides N."/>
            <person name="Ivanova N."/>
            <person name="Pagani I."/>
            <person name="Gabster J."/>
            <person name="Walker C."/>
            <person name="Stolyar S."/>
            <person name="Stahl D."/>
            <person name="Arkin A."/>
            <person name="Dehal P."/>
            <person name="Hazen T."/>
            <person name="Woyke T."/>
        </authorList>
    </citation>
    <scope>NUCLEOTIDE SEQUENCE [LARGE SCALE GENOMIC DNA]</scope>
    <source>
        <strain evidence="10">U5L</strain>
    </source>
</reference>
<feature type="domain" description="PhoU" evidence="9">
    <location>
        <begin position="20"/>
        <end position="101"/>
    </location>
</feature>
<comment type="similarity">
    <text evidence="2 8">Belongs to the PhoU family.</text>
</comment>
<accession>I2PWJ9</accession>